<keyword evidence="2" id="KW-1185">Reference proteome</keyword>
<gene>
    <name evidence="1" type="ORF">SPI02_10770</name>
</gene>
<evidence type="ECO:0000313" key="2">
    <source>
        <dbReference type="Proteomes" id="UP000321736"/>
    </source>
</evidence>
<reference evidence="1 2" key="1">
    <citation type="submission" date="2019-07" db="EMBL/GenBank/DDBJ databases">
        <title>Whole genome shotgun sequence of Staphylococcus piscifermentans NBRC 109625.</title>
        <authorList>
            <person name="Hosoyama A."/>
            <person name="Uohara A."/>
            <person name="Ohji S."/>
            <person name="Ichikawa N."/>
        </authorList>
    </citation>
    <scope>NUCLEOTIDE SEQUENCE [LARGE SCALE GENOMIC DNA]</scope>
    <source>
        <strain evidence="1 2">NBRC 109625</strain>
    </source>
</reference>
<protein>
    <submittedName>
        <fullName evidence="1">Membrane protein</fullName>
    </submittedName>
</protein>
<organism evidence="1 2">
    <name type="scientific">Staphylococcus piscifermentans</name>
    <dbReference type="NCBI Taxonomy" id="70258"/>
    <lineage>
        <taxon>Bacteria</taxon>
        <taxon>Bacillati</taxon>
        <taxon>Bacillota</taxon>
        <taxon>Bacilli</taxon>
        <taxon>Bacillales</taxon>
        <taxon>Staphylococcaceae</taxon>
        <taxon>Staphylococcus</taxon>
    </lineage>
</organism>
<accession>A0A239TM84</accession>
<dbReference type="Pfam" id="PF09605">
    <property type="entry name" value="Trep_Strep"/>
    <property type="match status" value="1"/>
</dbReference>
<dbReference type="RefSeq" id="WP_095103228.1">
    <property type="nucleotide sequence ID" value="NZ_BKAR01000011.1"/>
</dbReference>
<sequence length="193" mass="21580">MQNEKINVKDYINIGVFTAIYIVIFMIVGMMGFIPILLFIYPGAIGLACALPIFILISKTRKFGVLSITAVILTLFMLVTGHPWFGILISLPAGIIGDWIMKLGSYKKWINLLSGYCVFSLWVLGGFAPFFFVRENYFKQLEKGYGKDYVTAISSLFSYEMIPVLILVCVIGAAIGAWISRGLLKKHFTNLVN</sequence>
<dbReference type="AlphaFoldDB" id="A0A239TM84"/>
<dbReference type="NCBIfam" id="TIGR02185">
    <property type="entry name" value="Trep_Strep"/>
    <property type="match status" value="1"/>
</dbReference>
<dbReference type="OrthoDB" id="9781459at2"/>
<name>A0A239TM84_9STAP</name>
<comment type="caution">
    <text evidence="1">The sequence shown here is derived from an EMBL/GenBank/DDBJ whole genome shotgun (WGS) entry which is preliminary data.</text>
</comment>
<proteinExistence type="predicted"/>
<dbReference type="EMBL" id="BKAR01000011">
    <property type="protein sequence ID" value="GEP84492.1"/>
    <property type="molecule type" value="Genomic_DNA"/>
</dbReference>
<evidence type="ECO:0000313" key="1">
    <source>
        <dbReference type="EMBL" id="GEP84492.1"/>
    </source>
</evidence>
<dbReference type="Proteomes" id="UP000321736">
    <property type="component" value="Unassembled WGS sequence"/>
</dbReference>
<dbReference type="InterPro" id="IPR011733">
    <property type="entry name" value="CHP02185_IM"/>
</dbReference>